<dbReference type="SMART" id="SM00297">
    <property type="entry name" value="BROMO"/>
    <property type="match status" value="1"/>
</dbReference>
<dbReference type="PANTHER" id="PTHR31095">
    <property type="entry name" value="RIKEN CDNA 9930021J03 GENE"/>
    <property type="match status" value="1"/>
</dbReference>
<feature type="region of interest" description="Disordered" evidence="2">
    <location>
        <begin position="210"/>
        <end position="235"/>
    </location>
</feature>
<dbReference type="Proteomes" id="UP000316079">
    <property type="component" value="Unassembled WGS sequence"/>
</dbReference>
<dbReference type="Pfam" id="PF23450">
    <property type="entry name" value="KIAA2026_hel"/>
    <property type="match status" value="1"/>
</dbReference>
<feature type="compositionally biased region" description="Basic and acidic residues" evidence="2">
    <location>
        <begin position="604"/>
        <end position="615"/>
    </location>
</feature>
<name>A0A553R4P7_9TELE</name>
<evidence type="ECO:0000259" key="3">
    <source>
        <dbReference type="SMART" id="SM00297"/>
    </source>
</evidence>
<feature type="region of interest" description="Disordered" evidence="2">
    <location>
        <begin position="1144"/>
        <end position="1167"/>
    </location>
</feature>
<dbReference type="InterPro" id="IPR001487">
    <property type="entry name" value="Bromodomain"/>
</dbReference>
<keyword evidence="5" id="KW-1185">Reference proteome</keyword>
<evidence type="ECO:0000256" key="2">
    <source>
        <dbReference type="SAM" id="MobiDB-lite"/>
    </source>
</evidence>
<reference evidence="4 5" key="1">
    <citation type="journal article" date="2019" name="Sci. Data">
        <title>Hybrid genome assembly and annotation of Danionella translucida.</title>
        <authorList>
            <person name="Kadobianskyi M."/>
            <person name="Schulze L."/>
            <person name="Schuelke M."/>
            <person name="Judkewitz B."/>
        </authorList>
    </citation>
    <scope>NUCLEOTIDE SEQUENCE [LARGE SCALE GENOMIC DNA]</scope>
    <source>
        <strain evidence="4 5">Bolton</strain>
    </source>
</reference>
<dbReference type="STRING" id="623744.A0A553R4P7"/>
<dbReference type="CDD" id="cd04369">
    <property type="entry name" value="Bromodomain"/>
    <property type="match status" value="1"/>
</dbReference>
<feature type="compositionally biased region" description="Basic and acidic residues" evidence="2">
    <location>
        <begin position="674"/>
        <end position="684"/>
    </location>
</feature>
<accession>A0A553R4P7</accession>
<feature type="region of interest" description="Disordered" evidence="2">
    <location>
        <begin position="787"/>
        <end position="814"/>
    </location>
</feature>
<evidence type="ECO:0000313" key="5">
    <source>
        <dbReference type="Proteomes" id="UP000316079"/>
    </source>
</evidence>
<keyword evidence="1" id="KW-0103">Bromodomain</keyword>
<dbReference type="Pfam" id="PF00439">
    <property type="entry name" value="Bromodomain"/>
    <property type="match status" value="1"/>
</dbReference>
<dbReference type="Gene3D" id="1.20.920.10">
    <property type="entry name" value="Bromodomain-like"/>
    <property type="match status" value="1"/>
</dbReference>
<sequence>MFLVTKLHSSLMMLDAPVQVREALRRRMKLHLDNGESGNALDGVQNPNLPLTLTACAMNPGIPQPLDHLYNGSSDQLEEDNSTSHSDLSREQNDPEDNEDLTPEVQNAFRIFQSFKAESHKSTMAPFWHPIGPGSQICLRRMDDKFTNREYESITAFVTDFRLMLENCYRFHGVDHWISKLAQKLEIILEQKLTLLSRPLRMKTRLSVTSSGSCASEEEHPAHSSTNKRRSSSRTLNALHSHTRIGESMMVQALRLEELQRHRKERRQRDLSRKEVEEASVRELEDWDTSLLSLAEPWPVSTLWELPAIGHFLCLAQEALRLPEIVFCELERCLLMPRCSSFLARVMTALLCPDNRRGSGHRRATMPYRKWEAELRLRVHSWYTSVSTAENQTARAEKLGLCPQFFWTLGDTSPLERTPFHQLPFNQRVWLLKGLCDHVYHTQRLVQEGVLQQPIHECRESILGYDTQENVYVHFPHFCGADLRIYCQSPCGAPCIPLQEVHLKREPESEVTPLQDSERNLKELEPSKVPQIPEVQKRTKIEDLTLQGTLNTFGHFRASQNPLQVDEETTRTVEFEEKEQFQMSKIRSKGPKVEIPKGIEVQHQRSEVKMERSVEDLEGSNVRSGADLQESKVKEEMDLIALDLNEDRGGNLHQKCPSESPSPRRSNSPSSRNTQERDLKGLKTEEEVYLRVGNTCYQGFSPALNSVRHPTEDRNHRNPPQKKCSGLKESFCSQCKVSRDTTQKKKERLFEVLKANTKRRRLRLKRRQCKRSLQRLAKCIKRREGRRKLGKQVDGQVKFTSRESPSAPRPEEPTFQLVCSSLDDLRVLISKTGDQFSRLNASRKRAGQRPLKRAAVKEARLKKEFDDFKKHPEYENFTRQKVESVETGEVTSKDGLRPTEAAGELEDGEDKQRGDSEGAESGPFTRSSKRRQIEAMTDDLIPFKNAKMEHNSFLVSECNGEPLSEEQASISQLAVGSIKGSCNPIQALLAKSVGNKVTLISHAKAAMMAHELASENVQPRSLEPSQTQELTATFTTEITEHVMDTTASGGPLNKGSTREKVSVQPSDLKAVEKTMKHIVILPSNLMIKGTDNKTARLSEAAPLSLVSGITFSESKIPVQQVGPLIDASAVTTTATVATPSLMSVGLPKHTTEPKVPGTDGQKRPDDKEELKTVCIRDSQSILVTTRGGNTGVVKLQNKTAALPPNTGFKISPQLQTFLLSKSSTSSTTQAVAANLAAKSLPGVTPQSVWKDRLLLNSSTFVTTSDTPLTLNKTSTASFGKALDLVTMFCSSITLYLVAQVPLGLLDCKSQVPLELLDSKSQLLLALLDYKSKVPFFLLE</sequence>
<feature type="domain" description="Bromo" evidence="3">
    <location>
        <begin position="102"/>
        <end position="198"/>
    </location>
</feature>
<proteinExistence type="predicted"/>
<protein>
    <recommendedName>
        <fullName evidence="3">Bromo domain-containing protein</fullName>
    </recommendedName>
</protein>
<dbReference type="EMBL" id="SRMA01025241">
    <property type="protein sequence ID" value="TRY97147.1"/>
    <property type="molecule type" value="Genomic_DNA"/>
</dbReference>
<gene>
    <name evidence="4" type="ORF">DNTS_032796</name>
</gene>
<organism evidence="4 5">
    <name type="scientific">Danionella cerebrum</name>
    <dbReference type="NCBI Taxonomy" id="2873325"/>
    <lineage>
        <taxon>Eukaryota</taxon>
        <taxon>Metazoa</taxon>
        <taxon>Chordata</taxon>
        <taxon>Craniata</taxon>
        <taxon>Vertebrata</taxon>
        <taxon>Euteleostomi</taxon>
        <taxon>Actinopterygii</taxon>
        <taxon>Neopterygii</taxon>
        <taxon>Teleostei</taxon>
        <taxon>Ostariophysi</taxon>
        <taxon>Cypriniformes</taxon>
        <taxon>Danionidae</taxon>
        <taxon>Danioninae</taxon>
        <taxon>Danionella</taxon>
    </lineage>
</organism>
<feature type="region of interest" description="Disordered" evidence="2">
    <location>
        <begin position="64"/>
        <end position="101"/>
    </location>
</feature>
<feature type="region of interest" description="Disordered" evidence="2">
    <location>
        <begin position="879"/>
        <end position="932"/>
    </location>
</feature>
<dbReference type="OrthoDB" id="21449at2759"/>
<comment type="caution">
    <text evidence="4">The sequence shown here is derived from an EMBL/GenBank/DDBJ whole genome shotgun (WGS) entry which is preliminary data.</text>
</comment>
<dbReference type="InterPro" id="IPR036427">
    <property type="entry name" value="Bromodomain-like_sf"/>
</dbReference>
<dbReference type="SUPFAM" id="SSF47370">
    <property type="entry name" value="Bromodomain"/>
    <property type="match status" value="1"/>
</dbReference>
<dbReference type="InterPro" id="IPR040214">
    <property type="entry name" value="BRD10"/>
</dbReference>
<feature type="region of interest" description="Disordered" evidence="2">
    <location>
        <begin position="604"/>
        <end position="684"/>
    </location>
</feature>
<dbReference type="PANTHER" id="PTHR31095:SF3">
    <property type="entry name" value="RIKEN CDNA 9930021J03 GENE"/>
    <property type="match status" value="1"/>
</dbReference>
<evidence type="ECO:0000313" key="4">
    <source>
        <dbReference type="EMBL" id="TRY97147.1"/>
    </source>
</evidence>
<feature type="compositionally biased region" description="Low complexity" evidence="2">
    <location>
        <begin position="657"/>
        <end position="673"/>
    </location>
</feature>
<dbReference type="InterPro" id="IPR056522">
    <property type="entry name" value="KIAA2026_hel"/>
</dbReference>
<evidence type="ECO:0000256" key="1">
    <source>
        <dbReference type="ARBA" id="ARBA00023117"/>
    </source>
</evidence>